<evidence type="ECO:0000256" key="1">
    <source>
        <dbReference type="SAM" id="Coils"/>
    </source>
</evidence>
<dbReference type="OrthoDB" id="5458493at2"/>
<reference evidence="3 4" key="1">
    <citation type="submission" date="2017-02" db="EMBL/GenBank/DDBJ databases">
        <authorList>
            <person name="Peterson S.W."/>
        </authorList>
    </citation>
    <scope>NUCLEOTIDE SEQUENCE [LARGE SCALE GENOMIC DNA]</scope>
    <source>
        <strain evidence="3 4">DSM 18034</strain>
    </source>
</reference>
<feature type="region of interest" description="Disordered" evidence="2">
    <location>
        <begin position="130"/>
        <end position="161"/>
    </location>
</feature>
<keyword evidence="1" id="KW-0175">Coiled coil</keyword>
<keyword evidence="4" id="KW-1185">Reference proteome</keyword>
<feature type="coiled-coil region" evidence="1">
    <location>
        <begin position="16"/>
        <end position="43"/>
    </location>
</feature>
<evidence type="ECO:0000313" key="3">
    <source>
        <dbReference type="EMBL" id="SKA69148.1"/>
    </source>
</evidence>
<feature type="compositionally biased region" description="Basic residues" evidence="2">
    <location>
        <begin position="134"/>
        <end position="145"/>
    </location>
</feature>
<dbReference type="Proteomes" id="UP000189733">
    <property type="component" value="Unassembled WGS sequence"/>
</dbReference>
<dbReference type="RefSeq" id="WP_078684350.1">
    <property type="nucleotide sequence ID" value="NZ_FUYA01000003.1"/>
</dbReference>
<evidence type="ECO:0000256" key="2">
    <source>
        <dbReference type="SAM" id="MobiDB-lite"/>
    </source>
</evidence>
<dbReference type="AlphaFoldDB" id="A0A1T4VWH1"/>
<protein>
    <submittedName>
        <fullName evidence="3">Uncharacterized protein</fullName>
    </submittedName>
</protein>
<organism evidence="3 4">
    <name type="scientific">Desulfobaculum bizertense DSM 18034</name>
    <dbReference type="NCBI Taxonomy" id="1121442"/>
    <lineage>
        <taxon>Bacteria</taxon>
        <taxon>Pseudomonadati</taxon>
        <taxon>Thermodesulfobacteriota</taxon>
        <taxon>Desulfovibrionia</taxon>
        <taxon>Desulfovibrionales</taxon>
        <taxon>Desulfovibrionaceae</taxon>
        <taxon>Desulfobaculum</taxon>
    </lineage>
</organism>
<proteinExistence type="predicted"/>
<gene>
    <name evidence="3" type="ORF">SAMN02745702_01044</name>
</gene>
<dbReference type="EMBL" id="FUYA01000003">
    <property type="protein sequence ID" value="SKA69148.1"/>
    <property type="molecule type" value="Genomic_DNA"/>
</dbReference>
<evidence type="ECO:0000313" key="4">
    <source>
        <dbReference type="Proteomes" id="UP000189733"/>
    </source>
</evidence>
<accession>A0A1T4VWH1</accession>
<sequence length="161" mass="17651">MSQATQISSPALKALVETTEKAKELAREEIKALRKDLLFLERQLNSKKTPPPDEVPLHDIVHGAMEIFKAGSLAMENERMLAGMKDAVERSLSEDFLLGNGATLLKEPAGWHWISPKGVMHFLGSGEEPQKAVAKLKRHLPRKPKAQPGAEEAEAPATQDA</sequence>
<name>A0A1T4VWH1_9BACT</name>